<evidence type="ECO:0000313" key="3">
    <source>
        <dbReference type="EMBL" id="TFE28197.1"/>
    </source>
</evidence>
<keyword evidence="1" id="KW-1133">Transmembrane helix</keyword>
<dbReference type="CDD" id="cd00060">
    <property type="entry name" value="FHA"/>
    <property type="match status" value="1"/>
</dbReference>
<name>A0A4Y8M6C7_9BACL</name>
<proteinExistence type="predicted"/>
<dbReference type="Gene3D" id="2.60.200.20">
    <property type="match status" value="1"/>
</dbReference>
<dbReference type="PROSITE" id="PS50006">
    <property type="entry name" value="FHA_DOMAIN"/>
    <property type="match status" value="1"/>
</dbReference>
<dbReference type="AlphaFoldDB" id="A0A4Y8M6C7"/>
<sequence>MEPLIVRFEQKRGHHMIIERDPPFSCEELNEIQLHMLKQCEIPGLLPMETEEFDGRVSLRYSLSGTRMLTEATRTTNWSMSDMMGALCRLAEVLEECRLYLLDADRVRLQEEYIFVGNDWHDLNFTYLPIDMPTLHRADDLERLIIKWMMKVQEPDGHVLQNVLRLVASTGFTPIVLSRYCKQYLANVLKGEGERRNQSQAPSVSDIPIANMPLAERKPIPAKPSRSWDLLQPISGELHSVSEMWGDMAEPAVRSMQRASSEGGPNSADDQREEDLDIGKWRIIVVCLMIFLNAIIWRFLYLSQPSEQKFLLCLCLTLVSVAGGLLLWKGKPGWMSKRERVRESSNKMKMEAFESSWRESGMEYGERAIPRFPAPELRGSMLSNMPDPFPANDSLLQEDNNSAIAATSWLSSANDRTTFLEHTPKSEADTCFLVWSTKDAGFRIPLQGKSLVIGRSADAAQHVDDSMGISRAHVELLRVSEQWKVKDLGSRNGTRLNDKPMAPYELYALQAGDCLKLANSQYQFQQAE</sequence>
<dbReference type="SMART" id="SM00240">
    <property type="entry name" value="FHA"/>
    <property type="match status" value="1"/>
</dbReference>
<dbReference type="Pfam" id="PF19909">
    <property type="entry name" value="DUF6382"/>
    <property type="match status" value="1"/>
</dbReference>
<feature type="transmembrane region" description="Helical" evidence="1">
    <location>
        <begin position="308"/>
        <end position="328"/>
    </location>
</feature>
<accession>A0A4Y8M6C7</accession>
<feature type="transmembrane region" description="Helical" evidence="1">
    <location>
        <begin position="281"/>
        <end position="302"/>
    </location>
</feature>
<dbReference type="EMBL" id="SOMN01000007">
    <property type="protein sequence ID" value="TFE28197.1"/>
    <property type="molecule type" value="Genomic_DNA"/>
</dbReference>
<feature type="domain" description="FHA" evidence="2">
    <location>
        <begin position="451"/>
        <end position="501"/>
    </location>
</feature>
<keyword evidence="4" id="KW-1185">Reference proteome</keyword>
<keyword evidence="1" id="KW-0472">Membrane</keyword>
<gene>
    <name evidence="3" type="ORF">E2980_08250</name>
</gene>
<organism evidence="3 4">
    <name type="scientific">Cohnella luojiensis</name>
    <dbReference type="NCBI Taxonomy" id="652876"/>
    <lineage>
        <taxon>Bacteria</taxon>
        <taxon>Bacillati</taxon>
        <taxon>Bacillota</taxon>
        <taxon>Bacilli</taxon>
        <taxon>Bacillales</taxon>
        <taxon>Paenibacillaceae</taxon>
        <taxon>Cohnella</taxon>
    </lineage>
</organism>
<dbReference type="InterPro" id="IPR045962">
    <property type="entry name" value="DUF6382"/>
</dbReference>
<reference evidence="3 4" key="1">
    <citation type="submission" date="2019-03" db="EMBL/GenBank/DDBJ databases">
        <title>Cohnella endophytica sp. nov., a novel endophytic bacterium isolated from bark of Sonneratia apetala.</title>
        <authorList>
            <person name="Tuo L."/>
        </authorList>
    </citation>
    <scope>NUCLEOTIDE SEQUENCE [LARGE SCALE GENOMIC DNA]</scope>
    <source>
        <strain evidence="3 4">CCTCC AB 208254</strain>
    </source>
</reference>
<dbReference type="OrthoDB" id="9783862at2"/>
<comment type="caution">
    <text evidence="3">The sequence shown here is derived from an EMBL/GenBank/DDBJ whole genome shotgun (WGS) entry which is preliminary data.</text>
</comment>
<keyword evidence="1" id="KW-0812">Transmembrane</keyword>
<evidence type="ECO:0000256" key="1">
    <source>
        <dbReference type="SAM" id="Phobius"/>
    </source>
</evidence>
<evidence type="ECO:0000259" key="2">
    <source>
        <dbReference type="PROSITE" id="PS50006"/>
    </source>
</evidence>
<dbReference type="InterPro" id="IPR008984">
    <property type="entry name" value="SMAD_FHA_dom_sf"/>
</dbReference>
<evidence type="ECO:0000313" key="4">
    <source>
        <dbReference type="Proteomes" id="UP000297900"/>
    </source>
</evidence>
<protein>
    <submittedName>
        <fullName evidence="3">FHA domain-containing protein</fullName>
    </submittedName>
</protein>
<dbReference type="Proteomes" id="UP000297900">
    <property type="component" value="Unassembled WGS sequence"/>
</dbReference>
<dbReference type="SUPFAM" id="SSF49879">
    <property type="entry name" value="SMAD/FHA domain"/>
    <property type="match status" value="1"/>
</dbReference>
<dbReference type="InterPro" id="IPR000253">
    <property type="entry name" value="FHA_dom"/>
</dbReference>
<dbReference type="Pfam" id="PF00498">
    <property type="entry name" value="FHA"/>
    <property type="match status" value="1"/>
</dbReference>